<protein>
    <submittedName>
        <fullName evidence="1">Uncharacterized protein</fullName>
    </submittedName>
</protein>
<name>A0ACD5UAJ3_AVESA</name>
<keyword evidence="2" id="KW-1185">Reference proteome</keyword>
<organism evidence="1 2">
    <name type="scientific">Avena sativa</name>
    <name type="common">Oat</name>
    <dbReference type="NCBI Taxonomy" id="4498"/>
    <lineage>
        <taxon>Eukaryota</taxon>
        <taxon>Viridiplantae</taxon>
        <taxon>Streptophyta</taxon>
        <taxon>Embryophyta</taxon>
        <taxon>Tracheophyta</taxon>
        <taxon>Spermatophyta</taxon>
        <taxon>Magnoliopsida</taxon>
        <taxon>Liliopsida</taxon>
        <taxon>Poales</taxon>
        <taxon>Poaceae</taxon>
        <taxon>BOP clade</taxon>
        <taxon>Pooideae</taxon>
        <taxon>Poodae</taxon>
        <taxon>Poeae</taxon>
        <taxon>Poeae Chloroplast Group 1 (Aveneae type)</taxon>
        <taxon>Aveninae</taxon>
        <taxon>Avena</taxon>
    </lineage>
</organism>
<reference evidence="1" key="2">
    <citation type="submission" date="2025-09" db="UniProtKB">
        <authorList>
            <consortium name="EnsemblPlants"/>
        </authorList>
    </citation>
    <scope>IDENTIFICATION</scope>
</reference>
<dbReference type="EnsemblPlants" id="AVESA.00010b.r2.2AG0220720.1">
    <property type="protein sequence ID" value="AVESA.00010b.r2.2AG0220720.1.CDS"/>
    <property type="gene ID" value="AVESA.00010b.r2.2AG0220720"/>
</dbReference>
<evidence type="ECO:0000313" key="2">
    <source>
        <dbReference type="Proteomes" id="UP001732700"/>
    </source>
</evidence>
<dbReference type="Proteomes" id="UP001732700">
    <property type="component" value="Chromosome 2A"/>
</dbReference>
<sequence>MAAPVLLPPCHCITTATRRSGTLFSPCRPEAQRCRSRRRRPRGAVLVARAAAVPPEQSLTRYETLGDAKAALYQALEGIDRGIFGITSAKRSEIHGLVELLESRNPTPDPTDRLQDKVDGCWKLIYSTISILGKRRTKLGLRDFISLGDFFQIIDVKEEKAVNVVKFSARALKIFSGKLAIEASYNVTTKTRVGIKLESSTTTPDQLMNIFQKNYDMLLAIFNPEGWLEITYVDESLRIGRDDKANIFVLERTDPSEV</sequence>
<accession>A0ACD5UAJ3</accession>
<evidence type="ECO:0000313" key="1">
    <source>
        <dbReference type="EnsemblPlants" id="AVESA.00010b.r2.2AG0220720.1.CDS"/>
    </source>
</evidence>
<reference evidence="1" key="1">
    <citation type="submission" date="2021-05" db="EMBL/GenBank/DDBJ databases">
        <authorList>
            <person name="Scholz U."/>
            <person name="Mascher M."/>
            <person name="Fiebig A."/>
        </authorList>
    </citation>
    <scope>NUCLEOTIDE SEQUENCE [LARGE SCALE GENOMIC DNA]</scope>
</reference>
<proteinExistence type="predicted"/>